<dbReference type="InterPro" id="IPR036901">
    <property type="entry name" value="Asp/Orn_carbamoylTrfase_sf"/>
</dbReference>
<comment type="caution">
    <text evidence="3">The sequence shown here is derived from an EMBL/GenBank/DDBJ whole genome shotgun (WGS) entry which is preliminary data.</text>
</comment>
<keyword evidence="1" id="KW-0808">Transferase</keyword>
<dbReference type="Proteomes" id="UP001174908">
    <property type="component" value="Unassembled WGS sequence"/>
</dbReference>
<name>A0ABT7NFS7_9BURK</name>
<sequence>MIDLETPFLPPVLDDSLASASKLQALFGRARRFKDAGDAKPAPLLKGAHVALVRPPGWDEARSALHAAIEALGGKAVLIRFDETDAVAKQELHAIARLFGRLYGAMDCMALSPSTVRALAEQSGIPVFCGLGCGCHPLHGLGELWTIEQALEGEKAPRRIDFIGDATAQPAAAFLRAARARGFDLRLSRRAVRGAKTSVCVDARRPVWALHMGTRTIDAATRTSNCAHLIEAVLAEAITRA</sequence>
<accession>A0ABT7NFS7</accession>
<proteinExistence type="predicted"/>
<evidence type="ECO:0000313" key="4">
    <source>
        <dbReference type="Proteomes" id="UP001174908"/>
    </source>
</evidence>
<dbReference type="SUPFAM" id="SSF53671">
    <property type="entry name" value="Aspartate/ornithine carbamoyltransferase"/>
    <property type="match status" value="1"/>
</dbReference>
<organism evidence="3 4">
    <name type="scientific">Variovorax dokdonensis</name>
    <dbReference type="NCBI Taxonomy" id="344883"/>
    <lineage>
        <taxon>Bacteria</taxon>
        <taxon>Pseudomonadati</taxon>
        <taxon>Pseudomonadota</taxon>
        <taxon>Betaproteobacteria</taxon>
        <taxon>Burkholderiales</taxon>
        <taxon>Comamonadaceae</taxon>
        <taxon>Variovorax</taxon>
    </lineage>
</organism>
<dbReference type="Gene3D" id="3.40.50.1370">
    <property type="entry name" value="Aspartate/ornithine carbamoyltransferase"/>
    <property type="match status" value="2"/>
</dbReference>
<dbReference type="EMBL" id="JASZYV010000004">
    <property type="protein sequence ID" value="MDM0046778.1"/>
    <property type="molecule type" value="Genomic_DNA"/>
</dbReference>
<evidence type="ECO:0000256" key="1">
    <source>
        <dbReference type="ARBA" id="ARBA00022679"/>
    </source>
</evidence>
<dbReference type="RefSeq" id="WP_286661889.1">
    <property type="nucleotide sequence ID" value="NZ_JASZYV010000004.1"/>
</dbReference>
<gene>
    <name evidence="3" type="ORF">QTH91_19965</name>
</gene>
<dbReference type="Pfam" id="PF02729">
    <property type="entry name" value="OTCace_N"/>
    <property type="match status" value="1"/>
</dbReference>
<reference evidence="3" key="1">
    <citation type="submission" date="2023-06" db="EMBL/GenBank/DDBJ databases">
        <authorList>
            <person name="Jiang Y."/>
            <person name="Liu Q."/>
        </authorList>
    </citation>
    <scope>NUCLEOTIDE SEQUENCE</scope>
    <source>
        <strain evidence="3">CGMCC 1.12089</strain>
    </source>
</reference>
<feature type="domain" description="Aspartate/ornithine carbamoyltransferase carbamoyl-P binding" evidence="2">
    <location>
        <begin position="18"/>
        <end position="148"/>
    </location>
</feature>
<keyword evidence="4" id="KW-1185">Reference proteome</keyword>
<dbReference type="InterPro" id="IPR006132">
    <property type="entry name" value="Asp/Orn_carbamoyltranf_P-bd"/>
</dbReference>
<protein>
    <recommendedName>
        <fullName evidence="2">Aspartate/ornithine carbamoyltransferase carbamoyl-P binding domain-containing protein</fullName>
    </recommendedName>
</protein>
<evidence type="ECO:0000313" key="3">
    <source>
        <dbReference type="EMBL" id="MDM0046778.1"/>
    </source>
</evidence>
<evidence type="ECO:0000259" key="2">
    <source>
        <dbReference type="Pfam" id="PF02729"/>
    </source>
</evidence>